<evidence type="ECO:0000313" key="2">
    <source>
        <dbReference type="EMBL" id="CAG8833576.1"/>
    </source>
</evidence>
<sequence length="98" mass="11489">KIFHLYNTYSISDIYYPFCPLLSTLLGNLEILNNDNQSEFERLVREEVSKRLGAKSSKKSTTKDSEWTDSENVEERSRNVTETSNRKNDDNFRSLFIT</sequence>
<feature type="region of interest" description="Disordered" evidence="1">
    <location>
        <begin position="51"/>
        <end position="98"/>
    </location>
</feature>
<comment type="caution">
    <text evidence="2">The sequence shown here is derived from an EMBL/GenBank/DDBJ whole genome shotgun (WGS) entry which is preliminary data.</text>
</comment>
<keyword evidence="3" id="KW-1185">Reference proteome</keyword>
<reference evidence="2 3" key="1">
    <citation type="submission" date="2021-06" db="EMBL/GenBank/DDBJ databases">
        <authorList>
            <person name="Kallberg Y."/>
            <person name="Tangrot J."/>
            <person name="Rosling A."/>
        </authorList>
    </citation>
    <scope>NUCLEOTIDE SEQUENCE [LARGE SCALE GENOMIC DNA]</scope>
    <source>
        <strain evidence="2 3">120-4 pot B 10/14</strain>
    </source>
</reference>
<dbReference type="EMBL" id="CAJVQB010047686">
    <property type="protein sequence ID" value="CAG8833576.1"/>
    <property type="molecule type" value="Genomic_DNA"/>
</dbReference>
<feature type="non-terminal residue" evidence="2">
    <location>
        <position position="98"/>
    </location>
</feature>
<feature type="compositionally biased region" description="Basic and acidic residues" evidence="1">
    <location>
        <begin position="73"/>
        <end position="92"/>
    </location>
</feature>
<name>A0ABN7WKY3_GIGMA</name>
<feature type="non-terminal residue" evidence="2">
    <location>
        <position position="1"/>
    </location>
</feature>
<accession>A0ABN7WKY3</accession>
<proteinExistence type="predicted"/>
<organism evidence="2 3">
    <name type="scientific">Gigaspora margarita</name>
    <dbReference type="NCBI Taxonomy" id="4874"/>
    <lineage>
        <taxon>Eukaryota</taxon>
        <taxon>Fungi</taxon>
        <taxon>Fungi incertae sedis</taxon>
        <taxon>Mucoromycota</taxon>
        <taxon>Glomeromycotina</taxon>
        <taxon>Glomeromycetes</taxon>
        <taxon>Diversisporales</taxon>
        <taxon>Gigasporaceae</taxon>
        <taxon>Gigaspora</taxon>
    </lineage>
</organism>
<protein>
    <submittedName>
        <fullName evidence="2">10873_t:CDS:1</fullName>
    </submittedName>
</protein>
<evidence type="ECO:0000313" key="3">
    <source>
        <dbReference type="Proteomes" id="UP000789901"/>
    </source>
</evidence>
<evidence type="ECO:0000256" key="1">
    <source>
        <dbReference type="SAM" id="MobiDB-lite"/>
    </source>
</evidence>
<dbReference type="Proteomes" id="UP000789901">
    <property type="component" value="Unassembled WGS sequence"/>
</dbReference>
<gene>
    <name evidence="2" type="ORF">GMARGA_LOCUS31624</name>
</gene>